<evidence type="ECO:0008006" key="5">
    <source>
        <dbReference type="Google" id="ProtNLM"/>
    </source>
</evidence>
<keyword evidence="1" id="KW-1133">Transmembrane helix</keyword>
<name>A0A7M1R0D5_9ACTO</name>
<evidence type="ECO:0000313" key="4">
    <source>
        <dbReference type="Proteomes" id="UP000594961"/>
    </source>
</evidence>
<dbReference type="Pfam" id="PF19516">
    <property type="entry name" value="DUF6049"/>
    <property type="match status" value="1"/>
</dbReference>
<dbReference type="AlphaFoldDB" id="A0A7M1R0D5"/>
<feature type="transmembrane region" description="Helical" evidence="1">
    <location>
        <begin position="611"/>
        <end position="629"/>
    </location>
</feature>
<dbReference type="EMBL" id="CP063212">
    <property type="protein sequence ID" value="QOR47729.1"/>
    <property type="molecule type" value="Genomic_DNA"/>
</dbReference>
<accession>A0A7M1R0D5</accession>
<keyword evidence="1" id="KW-0472">Membrane</keyword>
<feature type="signal peptide" evidence="2">
    <location>
        <begin position="1"/>
        <end position="25"/>
    </location>
</feature>
<reference evidence="3 4" key="1">
    <citation type="submission" date="2020-10" db="EMBL/GenBank/DDBJ databases">
        <title>Trueperella pecoris sp. nov. isolated from bovine and porcine specimens.</title>
        <authorList>
            <person name="Schoenecker L."/>
            <person name="Schnydrig P."/>
            <person name="Brodard I."/>
            <person name="Thomann A."/>
            <person name="Hemphill A."/>
            <person name="Rodriguez-Campos S."/>
            <person name="Perreten V."/>
            <person name="Jores J."/>
            <person name="Kittl S."/>
        </authorList>
    </citation>
    <scope>NUCLEOTIDE SEQUENCE [LARGE SCALE GENOMIC DNA]</scope>
    <source>
        <strain evidence="3 4">19OD0592</strain>
    </source>
</reference>
<dbReference type="RefSeq" id="WP_197553171.1">
    <property type="nucleotide sequence ID" value="NZ_CP063212.1"/>
</dbReference>
<sequence length="652" mass="68168">MRRRRLPAVALSITMLSAASAAALAAPAAAAPADTTATADAQVGQPHLRISEVASPVLAPNGDLTLTVEVTNPTDRPLELAGFDLLAQISTSISDTSIHRWMDGTTPARRLATVDSPLTIAPGTTIDKSLVFARAELPWPSGPFQWGPRGIEIAARGEEDIASDRTMIVAGPDAELNRFPATAVVPITDTSIVSSPTANTILWETDKDRTAWEATRTKALALVVDRLASWDVPGITLAVDPELKLRALQAEQASLPSYDADVAALATLGLTEQATRLASGALFLPEGAPSKQALAYAQSLGMTPLIPDDVYAPLPQTYTPGALTTFGEDSKPVISTNSTISAALAGKFAVGGEGSIELDALDTRQVSLALSAAHYRQRPNDPRPYVMTVPRGADLAAEAAVKAVLDSPWVEKSSVSKILGGTPDTTARTFVEPEPPAGMLSAVDQAKIEAGLSSFENFSTIFEDGPDKVAAAKSHADTLTSLAWRSASSARNAQILSIAPTPDQLRAIAVSTSSTINLISESSALPIQVTNDFPDPVTVTVHLNVPDNRLRAPQPVEVTLPASSTTIVSVPVEAHGSGNLDVDVRLTNAAGTPVGSSEVLRVRVRADWENVGTAILAGLVGVVFVVGLVKSVRDGRRSDPVPADDFVAATKH</sequence>
<evidence type="ECO:0000256" key="1">
    <source>
        <dbReference type="SAM" id="Phobius"/>
    </source>
</evidence>
<gene>
    <name evidence="3" type="ORF">INS90_10935</name>
</gene>
<proteinExistence type="predicted"/>
<feature type="chain" id="PRO_5039619511" description="Secreted protein" evidence="2">
    <location>
        <begin position="26"/>
        <end position="652"/>
    </location>
</feature>
<dbReference type="InterPro" id="IPR046112">
    <property type="entry name" value="DUF6049"/>
</dbReference>
<evidence type="ECO:0000313" key="3">
    <source>
        <dbReference type="EMBL" id="QOR47729.1"/>
    </source>
</evidence>
<keyword evidence="1" id="KW-0812">Transmembrane</keyword>
<keyword evidence="2" id="KW-0732">Signal</keyword>
<organism evidence="3 4">
    <name type="scientific">Trueperella pecoris</name>
    <dbReference type="NCBI Taxonomy" id="2733571"/>
    <lineage>
        <taxon>Bacteria</taxon>
        <taxon>Bacillati</taxon>
        <taxon>Actinomycetota</taxon>
        <taxon>Actinomycetes</taxon>
        <taxon>Actinomycetales</taxon>
        <taxon>Actinomycetaceae</taxon>
        <taxon>Trueperella</taxon>
    </lineage>
</organism>
<evidence type="ECO:0000256" key="2">
    <source>
        <dbReference type="SAM" id="SignalP"/>
    </source>
</evidence>
<dbReference type="Proteomes" id="UP000594961">
    <property type="component" value="Chromosome"/>
</dbReference>
<protein>
    <recommendedName>
        <fullName evidence="5">Secreted protein</fullName>
    </recommendedName>
</protein>